<accession>A0ABX8WRC9</accession>
<proteinExistence type="predicted"/>
<dbReference type="Proteomes" id="UP000824755">
    <property type="component" value="Chromosome"/>
</dbReference>
<feature type="region of interest" description="Disordered" evidence="1">
    <location>
        <begin position="22"/>
        <end position="75"/>
    </location>
</feature>
<feature type="chain" id="PRO_5046287292" description="Lipoprotein" evidence="2">
    <location>
        <begin position="20"/>
        <end position="75"/>
    </location>
</feature>
<evidence type="ECO:0000313" key="3">
    <source>
        <dbReference type="EMBL" id="QYR53390.1"/>
    </source>
</evidence>
<dbReference type="RefSeq" id="WP_220380206.1">
    <property type="nucleotide sequence ID" value="NZ_CP080544.1"/>
</dbReference>
<feature type="compositionally biased region" description="Low complexity" evidence="1">
    <location>
        <begin position="65"/>
        <end position="75"/>
    </location>
</feature>
<evidence type="ECO:0000256" key="2">
    <source>
        <dbReference type="SAM" id="SignalP"/>
    </source>
</evidence>
<reference evidence="3 4" key="1">
    <citation type="submission" date="2021-08" db="EMBL/GenBank/DDBJ databases">
        <title>Lysobacter sp. strain CJ11 Genome sequencing and assembly.</title>
        <authorList>
            <person name="Kim I."/>
        </authorList>
    </citation>
    <scope>NUCLEOTIDE SEQUENCE [LARGE SCALE GENOMIC DNA]</scope>
    <source>
        <strain evidence="3 4">CJ11</strain>
    </source>
</reference>
<evidence type="ECO:0000313" key="4">
    <source>
        <dbReference type="Proteomes" id="UP000824755"/>
    </source>
</evidence>
<name>A0ABX8WRC9_9GAMM</name>
<keyword evidence="2" id="KW-0732">Signal</keyword>
<dbReference type="PROSITE" id="PS51257">
    <property type="entry name" value="PROKAR_LIPOPROTEIN"/>
    <property type="match status" value="1"/>
</dbReference>
<feature type="compositionally biased region" description="Polar residues" evidence="1">
    <location>
        <begin position="22"/>
        <end position="31"/>
    </location>
</feature>
<sequence length="75" mass="7637">MKKSMGGLATIALMLTACASTSEKSANLSNQKDSRARAASTLYNAGSAHRQHGAGQALLNSAIERSAGGSARSSR</sequence>
<protein>
    <recommendedName>
        <fullName evidence="5">Lipoprotein</fullName>
    </recommendedName>
</protein>
<evidence type="ECO:0008006" key="5">
    <source>
        <dbReference type="Google" id="ProtNLM"/>
    </source>
</evidence>
<feature type="signal peptide" evidence="2">
    <location>
        <begin position="1"/>
        <end position="19"/>
    </location>
</feature>
<dbReference type="EMBL" id="CP080544">
    <property type="protein sequence ID" value="QYR53390.1"/>
    <property type="molecule type" value="Genomic_DNA"/>
</dbReference>
<organism evidence="3 4">
    <name type="scientific">Lysobacter soyae</name>
    <dbReference type="NCBI Taxonomy" id="2764185"/>
    <lineage>
        <taxon>Bacteria</taxon>
        <taxon>Pseudomonadati</taxon>
        <taxon>Pseudomonadota</taxon>
        <taxon>Gammaproteobacteria</taxon>
        <taxon>Lysobacterales</taxon>
        <taxon>Lysobacteraceae</taxon>
        <taxon>Lysobacter</taxon>
    </lineage>
</organism>
<gene>
    <name evidence="3" type="ORF">H8L67_02440</name>
</gene>
<keyword evidence="4" id="KW-1185">Reference proteome</keyword>
<evidence type="ECO:0000256" key="1">
    <source>
        <dbReference type="SAM" id="MobiDB-lite"/>
    </source>
</evidence>